<sequence length="341" mass="39573">MKLVEIRLTNENEHPDYQNRTVLLKPDDLSPYAAYLTLKGLFGEPNRHSIDNKSQWSYELKVPNAILDVYDWKIESWSVGVYADSGDELEAKKIGQEFVELLQKQAQKYNSQIKSAAINTENFILQNPFALYYQSASNLMEHLKKINSNSLKSDIISNIMSKDICRAAFFLFMASFEGLLNLIYELYLKPELRDERIYDRLSREQIDIKLKLAPLYCSCFKDELIDGESEEFKNFHSIINLRNDFIHANLTKAMKTPVIFEDGCMFILSVSMRDKLGLPKNISELRIQDLLIVEQSIDNMINILIKAMKPRYKKEFKSVMEINFIHIEKEDGELIVIGGEE</sequence>
<evidence type="ECO:0008006" key="3">
    <source>
        <dbReference type="Google" id="ProtNLM"/>
    </source>
</evidence>
<organism evidence="1 2">
    <name type="scientific">Nostoc flagelliforme FACHB-838</name>
    <dbReference type="NCBI Taxonomy" id="2692904"/>
    <lineage>
        <taxon>Bacteria</taxon>
        <taxon>Bacillati</taxon>
        <taxon>Cyanobacteriota</taxon>
        <taxon>Cyanophyceae</taxon>
        <taxon>Nostocales</taxon>
        <taxon>Nostocaceae</taxon>
        <taxon>Nostoc</taxon>
    </lineage>
</organism>
<accession>A0ABR8DUZ5</accession>
<name>A0ABR8DUZ5_9NOSO</name>
<reference evidence="1 2" key="1">
    <citation type="journal article" date="2020" name="ISME J.">
        <title>Comparative genomics reveals insights into cyanobacterial evolution and habitat adaptation.</title>
        <authorList>
            <person name="Chen M.Y."/>
            <person name="Teng W.K."/>
            <person name="Zhao L."/>
            <person name="Hu C.X."/>
            <person name="Zhou Y.K."/>
            <person name="Han B.P."/>
            <person name="Song L.R."/>
            <person name="Shu W.S."/>
        </authorList>
    </citation>
    <scope>NUCLEOTIDE SEQUENCE [LARGE SCALE GENOMIC DNA]</scope>
    <source>
        <strain evidence="1 2">FACHB-838</strain>
    </source>
</reference>
<dbReference type="RefSeq" id="WP_190942736.1">
    <property type="nucleotide sequence ID" value="NZ_JACJSI010000048.1"/>
</dbReference>
<evidence type="ECO:0000313" key="1">
    <source>
        <dbReference type="EMBL" id="MBD2532080.1"/>
    </source>
</evidence>
<keyword evidence="2" id="KW-1185">Reference proteome</keyword>
<protein>
    <recommendedName>
        <fullName evidence="3">Apea-like HEPN domain-containing protein</fullName>
    </recommendedName>
</protein>
<comment type="caution">
    <text evidence="1">The sequence shown here is derived from an EMBL/GenBank/DDBJ whole genome shotgun (WGS) entry which is preliminary data.</text>
</comment>
<gene>
    <name evidence="1" type="ORF">H6G97_21830</name>
</gene>
<proteinExistence type="predicted"/>
<evidence type="ECO:0000313" key="2">
    <source>
        <dbReference type="Proteomes" id="UP000623440"/>
    </source>
</evidence>
<dbReference type="Proteomes" id="UP000623440">
    <property type="component" value="Unassembled WGS sequence"/>
</dbReference>
<dbReference type="EMBL" id="JACJSI010000048">
    <property type="protein sequence ID" value="MBD2532080.1"/>
    <property type="molecule type" value="Genomic_DNA"/>
</dbReference>